<dbReference type="PANTHER" id="PTHR33541">
    <property type="entry name" value="PROTEIN BIG GRAIN 1-LIKE A-RELATED"/>
    <property type="match status" value="1"/>
</dbReference>
<comment type="subcellular location">
    <subcellularLocation>
        <location evidence="1">Cell membrane</location>
    </subcellularLocation>
</comment>
<sequence>MSSSSLQQTTRRRRDSNELDVFEATKYFSGEVGTPRALRDAPRLEAELLGKNAEVMEIIRYVEEEGNCKQPCSPGGKLASLLYSLFQQSATSKKNNKKTKKKSPKSSKSEVEEEKPRKNNTLYVSSSSSSEFRTPWLYSSKRKGWEEKSASDCRHEFTKQEELWSAELKLEEEREFGKEEDGAESESSSDLFELKSYDLNDISTELPVFGSTT</sequence>
<keyword evidence="5" id="KW-0472">Membrane</keyword>
<dbReference type="GO" id="GO:0009734">
    <property type="term" value="P:auxin-activated signaling pathway"/>
    <property type="evidence" value="ECO:0007669"/>
    <property type="project" value="UniProtKB-KW"/>
</dbReference>
<evidence type="ECO:0000256" key="2">
    <source>
        <dbReference type="ARBA" id="ARBA00010067"/>
    </source>
</evidence>
<accession>A0AAX6HCY7</accession>
<keyword evidence="3" id="KW-0813">Transport</keyword>
<dbReference type="Proteomes" id="UP001140949">
    <property type="component" value="Unassembled WGS sequence"/>
</dbReference>
<dbReference type="GO" id="GO:0005886">
    <property type="term" value="C:plasma membrane"/>
    <property type="evidence" value="ECO:0007669"/>
    <property type="project" value="UniProtKB-SubCell"/>
</dbReference>
<keyword evidence="4" id="KW-1003">Cell membrane</keyword>
<evidence type="ECO:0000256" key="4">
    <source>
        <dbReference type="ARBA" id="ARBA00022475"/>
    </source>
</evidence>
<reference evidence="8" key="1">
    <citation type="journal article" date="2023" name="GigaByte">
        <title>Genome assembly of the bearded iris, Iris pallida Lam.</title>
        <authorList>
            <person name="Bruccoleri R.E."/>
            <person name="Oakeley E.J."/>
            <person name="Faust A.M.E."/>
            <person name="Altorfer M."/>
            <person name="Dessus-Babus S."/>
            <person name="Burckhardt D."/>
            <person name="Oertli M."/>
            <person name="Naumann U."/>
            <person name="Petersen F."/>
            <person name="Wong J."/>
        </authorList>
    </citation>
    <scope>NUCLEOTIDE SEQUENCE</scope>
    <source>
        <strain evidence="8">GSM-AAB239-AS_SAM_17_03QT</strain>
    </source>
</reference>
<evidence type="ECO:0000256" key="1">
    <source>
        <dbReference type="ARBA" id="ARBA00004236"/>
    </source>
</evidence>
<evidence type="ECO:0000256" key="5">
    <source>
        <dbReference type="ARBA" id="ARBA00023136"/>
    </source>
</evidence>
<comment type="similarity">
    <text evidence="2">Belongs to the BIG GRAIN 1 (BG1) plant protein family.</text>
</comment>
<dbReference type="EMBL" id="JANAVB010010773">
    <property type="protein sequence ID" value="KAJ6838477.1"/>
    <property type="molecule type" value="Genomic_DNA"/>
</dbReference>
<feature type="region of interest" description="Disordered" evidence="7">
    <location>
        <begin position="90"/>
        <end position="133"/>
    </location>
</feature>
<organism evidence="8 9">
    <name type="scientific">Iris pallida</name>
    <name type="common">Sweet iris</name>
    <dbReference type="NCBI Taxonomy" id="29817"/>
    <lineage>
        <taxon>Eukaryota</taxon>
        <taxon>Viridiplantae</taxon>
        <taxon>Streptophyta</taxon>
        <taxon>Embryophyta</taxon>
        <taxon>Tracheophyta</taxon>
        <taxon>Spermatophyta</taxon>
        <taxon>Magnoliopsida</taxon>
        <taxon>Liliopsida</taxon>
        <taxon>Asparagales</taxon>
        <taxon>Iridaceae</taxon>
        <taxon>Iridoideae</taxon>
        <taxon>Irideae</taxon>
        <taxon>Iris</taxon>
    </lineage>
</organism>
<keyword evidence="9" id="KW-1185">Reference proteome</keyword>
<gene>
    <name evidence="8" type="ORF">M6B38_321145</name>
</gene>
<evidence type="ECO:0000256" key="6">
    <source>
        <dbReference type="ARBA" id="ARBA00023294"/>
    </source>
</evidence>
<proteinExistence type="inferred from homology"/>
<feature type="compositionally biased region" description="Basic residues" evidence="7">
    <location>
        <begin position="94"/>
        <end position="105"/>
    </location>
</feature>
<protein>
    <submittedName>
        <fullName evidence="8">Protein BIG GRAIN 1-like E</fullName>
    </submittedName>
</protein>
<evidence type="ECO:0000256" key="3">
    <source>
        <dbReference type="ARBA" id="ARBA00022448"/>
    </source>
</evidence>
<evidence type="ECO:0000313" key="8">
    <source>
        <dbReference type="EMBL" id="KAJ6838477.1"/>
    </source>
</evidence>
<reference evidence="8" key="2">
    <citation type="submission" date="2023-04" db="EMBL/GenBank/DDBJ databases">
        <authorList>
            <person name="Bruccoleri R.E."/>
            <person name="Oakeley E.J."/>
            <person name="Faust A.-M."/>
            <person name="Dessus-Babus S."/>
            <person name="Altorfer M."/>
            <person name="Burckhardt D."/>
            <person name="Oertli M."/>
            <person name="Naumann U."/>
            <person name="Petersen F."/>
            <person name="Wong J."/>
        </authorList>
    </citation>
    <scope>NUCLEOTIDE SEQUENCE</scope>
    <source>
        <strain evidence="8">GSM-AAB239-AS_SAM_17_03QT</strain>
        <tissue evidence="8">Leaf</tissue>
    </source>
</reference>
<name>A0AAX6HCY7_IRIPA</name>
<keyword evidence="6" id="KW-0927">Auxin signaling pathway</keyword>
<evidence type="ECO:0000256" key="7">
    <source>
        <dbReference type="SAM" id="MobiDB-lite"/>
    </source>
</evidence>
<evidence type="ECO:0000313" key="9">
    <source>
        <dbReference type="Proteomes" id="UP001140949"/>
    </source>
</evidence>
<dbReference type="PANTHER" id="PTHR33541:SF11">
    <property type="entry name" value="PROTEIN BIG GRAIN 1-LIKE E"/>
    <property type="match status" value="1"/>
</dbReference>
<dbReference type="AlphaFoldDB" id="A0AAX6HCY7"/>
<comment type="caution">
    <text evidence="8">The sequence shown here is derived from an EMBL/GenBank/DDBJ whole genome shotgun (WGS) entry which is preliminary data.</text>
</comment>
<feature type="compositionally biased region" description="Basic and acidic residues" evidence="7">
    <location>
        <begin position="107"/>
        <end position="117"/>
    </location>
</feature>
<dbReference type="InterPro" id="IPR039621">
    <property type="entry name" value="BG1-like"/>
</dbReference>